<accession>C0QHC2</accession>
<dbReference type="Gene3D" id="3.40.50.1980">
    <property type="entry name" value="Nitrogenase molybdenum iron protein domain"/>
    <property type="match status" value="2"/>
</dbReference>
<dbReference type="CDD" id="cd01147">
    <property type="entry name" value="HemV-2"/>
    <property type="match status" value="1"/>
</dbReference>
<evidence type="ECO:0000313" key="2">
    <source>
        <dbReference type="EMBL" id="ACN17781.1"/>
    </source>
</evidence>
<name>C0QHC2_DESAH</name>
<dbReference type="eggNOG" id="COG0614">
    <property type="taxonomic scope" value="Bacteria"/>
</dbReference>
<dbReference type="Pfam" id="PF01497">
    <property type="entry name" value="Peripla_BP_2"/>
    <property type="match status" value="1"/>
</dbReference>
<dbReference type="RefSeq" id="WP_015906491.1">
    <property type="nucleotide sequence ID" value="NC_012108.1"/>
</dbReference>
<protein>
    <submittedName>
        <fullName evidence="2">Iron transport periplasmic binding protein</fullName>
    </submittedName>
</protein>
<dbReference type="PANTHER" id="PTHR30535:SF34">
    <property type="entry name" value="MOLYBDATE-BINDING PROTEIN MOLA"/>
    <property type="match status" value="1"/>
</dbReference>
<dbReference type="InterPro" id="IPR002491">
    <property type="entry name" value="ABC_transptr_periplasmic_BD"/>
</dbReference>
<evidence type="ECO:0000313" key="3">
    <source>
        <dbReference type="Proteomes" id="UP000000442"/>
    </source>
</evidence>
<dbReference type="InterPro" id="IPR050902">
    <property type="entry name" value="ABC_Transporter_SBP"/>
</dbReference>
<reference evidence="2 3" key="1">
    <citation type="journal article" date="2009" name="Environ. Microbiol.">
        <title>Genome sequence of Desulfobacterium autotrophicum HRM2, a marine sulfate reducer oxidizing organic carbon completely to carbon dioxide.</title>
        <authorList>
            <person name="Strittmatter A.W."/>
            <person name="Liesegang H."/>
            <person name="Rabus R."/>
            <person name="Decker I."/>
            <person name="Amann J."/>
            <person name="Andres S."/>
            <person name="Henne A."/>
            <person name="Fricke W.F."/>
            <person name="Martinez-Arias R."/>
            <person name="Bartels D."/>
            <person name="Goesmann A."/>
            <person name="Krause L."/>
            <person name="Puehler A."/>
            <person name="Klenk H.P."/>
            <person name="Richter M."/>
            <person name="Schuler M."/>
            <person name="Gloeckner F.O."/>
            <person name="Meyerdierks A."/>
            <person name="Gottschalk G."/>
            <person name="Amann R."/>
        </authorList>
    </citation>
    <scope>NUCLEOTIDE SEQUENCE [LARGE SCALE GENOMIC DNA]</scope>
    <source>
        <strain evidence="3">ATCC 43914 / DSM 3382 / HRM2</strain>
    </source>
</reference>
<dbReference type="PROSITE" id="PS50983">
    <property type="entry name" value="FE_B12_PBP"/>
    <property type="match status" value="1"/>
</dbReference>
<sequence length="373" mass="41223">MDRSIAIMGAGLGLCVLVFIFTVAAQAGATQKITDAAGKIVVLPDKVDHIICSGSGCLRLVTYLGAQNLVVGVDDIERRNNRFDARPYALANPQFKTLPVFGGFRGRDIPEKILGLPVLPQVIFKIHGVAGDDPGKLSRKTGIPVVTLKYGDLVHSRQDFYNALTILGQALDRQARAQEVIHFFDAEIQALEDRTRNVPGAEKKTCFVGGIAFKGPHGFQSTEPRYPPFEFVNARNIARPADHGTAPGQSNFSREKILTLDPRVLFLDLSTLQMGSDQGGLYELQKDPVYQGLSAVKAGAVFGVLPYNWYAQNFGSILADSWFIGKILYPEQFTDIEPEQKADEIYTFLLSKPVFQRMNQSFDQKVFKRINLN</sequence>
<gene>
    <name evidence="2" type="ordered locus">HRM2_47320</name>
</gene>
<evidence type="ECO:0000259" key="1">
    <source>
        <dbReference type="PROSITE" id="PS50983"/>
    </source>
</evidence>
<proteinExistence type="predicted"/>
<dbReference type="PANTHER" id="PTHR30535">
    <property type="entry name" value="VITAMIN B12-BINDING PROTEIN"/>
    <property type="match status" value="1"/>
</dbReference>
<keyword evidence="3" id="KW-1185">Reference proteome</keyword>
<dbReference type="AlphaFoldDB" id="C0QHC2"/>
<dbReference type="STRING" id="177437.HRM2_47320"/>
<dbReference type="SUPFAM" id="SSF53807">
    <property type="entry name" value="Helical backbone' metal receptor"/>
    <property type="match status" value="1"/>
</dbReference>
<organism evidence="2 3">
    <name type="scientific">Desulforapulum autotrophicum (strain ATCC 43914 / DSM 3382 / VKM B-1955 / HRM2)</name>
    <name type="common">Desulfobacterium autotrophicum</name>
    <dbReference type="NCBI Taxonomy" id="177437"/>
    <lineage>
        <taxon>Bacteria</taxon>
        <taxon>Pseudomonadati</taxon>
        <taxon>Thermodesulfobacteriota</taxon>
        <taxon>Desulfobacteria</taxon>
        <taxon>Desulfobacterales</taxon>
        <taxon>Desulfobacteraceae</taxon>
        <taxon>Desulforapulum</taxon>
    </lineage>
</organism>
<dbReference type="OrthoDB" id="9775594at2"/>
<dbReference type="EMBL" id="CP001087">
    <property type="protein sequence ID" value="ACN17781.1"/>
    <property type="molecule type" value="Genomic_DNA"/>
</dbReference>
<dbReference type="KEGG" id="dat:HRM2_47320"/>
<dbReference type="HOGENOM" id="CLU_038034_13_1_7"/>
<feature type="domain" description="Fe/B12 periplasmic-binding" evidence="1">
    <location>
        <begin position="49"/>
        <end position="332"/>
    </location>
</feature>
<dbReference type="Proteomes" id="UP000000442">
    <property type="component" value="Chromosome"/>
</dbReference>